<accession>A0ABV3SCA7</accession>
<dbReference type="InterPro" id="IPR036010">
    <property type="entry name" value="2Fe-2S_ferredoxin-like_sf"/>
</dbReference>
<keyword evidence="3" id="KW-1185">Reference proteome</keyword>
<sequence>MSGQGFRPVRDSGERIMVAIDGVEHEVPVGMSVLAALLCADAVADGRVIPPDWFCGIGQCQRCRVRINGREAAACQTPARPGDVIETRENWSG</sequence>
<organism evidence="2 3">
    <name type="scientific">Spiribacter onubensis</name>
    <dbReference type="NCBI Taxonomy" id="3122420"/>
    <lineage>
        <taxon>Bacteria</taxon>
        <taxon>Pseudomonadati</taxon>
        <taxon>Pseudomonadota</taxon>
        <taxon>Gammaproteobacteria</taxon>
        <taxon>Chromatiales</taxon>
        <taxon>Ectothiorhodospiraceae</taxon>
        <taxon>Spiribacter</taxon>
    </lineage>
</organism>
<dbReference type="SUPFAM" id="SSF54292">
    <property type="entry name" value="2Fe-2S ferredoxin-like"/>
    <property type="match status" value="1"/>
</dbReference>
<reference evidence="2 3" key="1">
    <citation type="submission" date="2024-02" db="EMBL/GenBank/DDBJ databases">
        <title>New especies of Spiribacter isolated from saline water.</title>
        <authorList>
            <person name="Leon M.J."/>
            <person name="De La Haba R."/>
            <person name="Sanchez-Porro C."/>
            <person name="Ventosa A."/>
        </authorList>
    </citation>
    <scope>NUCLEOTIDE SEQUENCE [LARGE SCALE GENOMIC DNA]</scope>
    <source>
        <strain evidence="3">ag22IC4-227</strain>
    </source>
</reference>
<evidence type="ECO:0000313" key="2">
    <source>
        <dbReference type="EMBL" id="MEX0386940.1"/>
    </source>
</evidence>
<dbReference type="InterPro" id="IPR042204">
    <property type="entry name" value="2Fe-2S-bd_N"/>
</dbReference>
<proteinExistence type="predicted"/>
<dbReference type="EMBL" id="JBAKFJ010000001">
    <property type="protein sequence ID" value="MEX0386940.1"/>
    <property type="molecule type" value="Genomic_DNA"/>
</dbReference>
<name>A0ABV3SCA7_9GAMM</name>
<evidence type="ECO:0000256" key="1">
    <source>
        <dbReference type="ARBA" id="ARBA00023002"/>
    </source>
</evidence>
<dbReference type="Pfam" id="PF13510">
    <property type="entry name" value="Fer2_4"/>
    <property type="match status" value="1"/>
</dbReference>
<dbReference type="Proteomes" id="UP001556653">
    <property type="component" value="Unassembled WGS sequence"/>
</dbReference>
<evidence type="ECO:0000313" key="3">
    <source>
        <dbReference type="Proteomes" id="UP001556653"/>
    </source>
</evidence>
<keyword evidence="1" id="KW-0560">Oxidoreductase</keyword>
<dbReference type="RefSeq" id="WP_367967435.1">
    <property type="nucleotide sequence ID" value="NZ_JBAKFJ010000001.1"/>
</dbReference>
<dbReference type="Gene3D" id="3.10.20.440">
    <property type="entry name" value="2Fe-2S iron-sulphur cluster binding domain, sarcosine oxidase, alpha subunit, N-terminal domain"/>
    <property type="match status" value="1"/>
</dbReference>
<protein>
    <submittedName>
        <fullName evidence="2">2Fe-2S iron-sulfur cluster-binding protein</fullName>
    </submittedName>
</protein>
<gene>
    <name evidence="2" type="ORF">V6X64_08055</name>
</gene>
<comment type="caution">
    <text evidence="2">The sequence shown here is derived from an EMBL/GenBank/DDBJ whole genome shotgun (WGS) entry which is preliminary data.</text>
</comment>